<keyword evidence="2" id="KW-0732">Signal</keyword>
<evidence type="ECO:0000256" key="1">
    <source>
        <dbReference type="SAM" id="MobiDB-lite"/>
    </source>
</evidence>
<gene>
    <name evidence="3" type="ORF">HLH27_10890</name>
</gene>
<feature type="signal peptide" evidence="2">
    <location>
        <begin position="1"/>
        <end position="20"/>
    </location>
</feature>
<evidence type="ECO:0000313" key="3">
    <source>
        <dbReference type="EMBL" id="MBB2205521.1"/>
    </source>
</evidence>
<evidence type="ECO:0000256" key="2">
    <source>
        <dbReference type="SAM" id="SignalP"/>
    </source>
</evidence>
<evidence type="ECO:0000313" key="4">
    <source>
        <dbReference type="Proteomes" id="UP000540556"/>
    </source>
</evidence>
<sequence length="112" mass="11276">MTRFVNPVLFAMGLSVAAIAAGWAQESPSAPAPATSSAPSSLPATVPSSPSSSHAHERTCMAMKERSRTGPCPLKDPSNKAIPGVSGRASAPAPVPAKTPPPVAPQDRPDGP</sequence>
<feature type="chain" id="PRO_5030523771" evidence="2">
    <location>
        <begin position="21"/>
        <end position="112"/>
    </location>
</feature>
<organism evidence="3 4">
    <name type="scientific">Gluconacetobacter takamatsuzukensis</name>
    <dbReference type="NCBI Taxonomy" id="1286190"/>
    <lineage>
        <taxon>Bacteria</taxon>
        <taxon>Pseudomonadati</taxon>
        <taxon>Pseudomonadota</taxon>
        <taxon>Alphaproteobacteria</taxon>
        <taxon>Acetobacterales</taxon>
        <taxon>Acetobacteraceae</taxon>
        <taxon>Gluconacetobacter</taxon>
    </lineage>
</organism>
<feature type="compositionally biased region" description="Low complexity" evidence="1">
    <location>
        <begin position="27"/>
        <end position="53"/>
    </location>
</feature>
<feature type="compositionally biased region" description="Basic and acidic residues" evidence="1">
    <location>
        <begin position="54"/>
        <end position="68"/>
    </location>
</feature>
<feature type="compositionally biased region" description="Pro residues" evidence="1">
    <location>
        <begin position="93"/>
        <end position="104"/>
    </location>
</feature>
<reference evidence="3 4" key="1">
    <citation type="submission" date="2020-04" db="EMBL/GenBank/DDBJ databases">
        <title>Description of novel Gluconacetobacter.</title>
        <authorList>
            <person name="Sombolestani A."/>
        </authorList>
    </citation>
    <scope>NUCLEOTIDE SEQUENCE [LARGE SCALE GENOMIC DNA]</scope>
    <source>
        <strain evidence="3 4">LMG 27800</strain>
    </source>
</reference>
<dbReference type="AlphaFoldDB" id="A0A7W4KEL9"/>
<proteinExistence type="predicted"/>
<protein>
    <submittedName>
        <fullName evidence="3">Uncharacterized protein</fullName>
    </submittedName>
</protein>
<accession>A0A7W4KEL9</accession>
<keyword evidence="4" id="KW-1185">Reference proteome</keyword>
<dbReference type="RefSeq" id="WP_182950043.1">
    <property type="nucleotide sequence ID" value="NZ_JABEQK010000007.1"/>
</dbReference>
<name>A0A7W4KEL9_9PROT</name>
<feature type="region of interest" description="Disordered" evidence="1">
    <location>
        <begin position="23"/>
        <end position="112"/>
    </location>
</feature>
<dbReference type="Proteomes" id="UP000540556">
    <property type="component" value="Unassembled WGS sequence"/>
</dbReference>
<dbReference type="EMBL" id="JABEQK010000007">
    <property type="protein sequence ID" value="MBB2205521.1"/>
    <property type="molecule type" value="Genomic_DNA"/>
</dbReference>
<comment type="caution">
    <text evidence="3">The sequence shown here is derived from an EMBL/GenBank/DDBJ whole genome shotgun (WGS) entry which is preliminary data.</text>
</comment>